<organism evidence="2 3">
    <name type="scientific">Candidatus Dojkabacteria bacterium</name>
    <dbReference type="NCBI Taxonomy" id="2099670"/>
    <lineage>
        <taxon>Bacteria</taxon>
        <taxon>Candidatus Dojkabacteria</taxon>
    </lineage>
</organism>
<protein>
    <submittedName>
        <fullName evidence="2">Uncharacterized protein</fullName>
    </submittedName>
</protein>
<gene>
    <name evidence="2" type="ORF">KC678_04725</name>
</gene>
<comment type="caution">
    <text evidence="2">The sequence shown here is derived from an EMBL/GenBank/DDBJ whole genome shotgun (WGS) entry which is preliminary data.</text>
</comment>
<sequence length="106" mass="11863">MEEGSGRLSVSGNLDQGNTEGSRRVSDNLRVSKSFMENGVDPQIETPLGPIRKDSLLTHADWDGYFTVIELLENGKFKVEHSMNPTKFTRSTEDLKEGGKWSIKSF</sequence>
<reference evidence="2" key="1">
    <citation type="submission" date="2020-04" db="EMBL/GenBank/DDBJ databases">
        <authorList>
            <person name="Zhang T."/>
        </authorList>
    </citation>
    <scope>NUCLEOTIDE SEQUENCE</scope>
    <source>
        <strain evidence="2">HKST-UBA13</strain>
    </source>
</reference>
<evidence type="ECO:0000256" key="1">
    <source>
        <dbReference type="SAM" id="MobiDB-lite"/>
    </source>
</evidence>
<feature type="compositionally biased region" description="Polar residues" evidence="1">
    <location>
        <begin position="8"/>
        <end position="20"/>
    </location>
</feature>
<reference evidence="2" key="2">
    <citation type="journal article" date="2021" name="Microbiome">
        <title>Successional dynamics and alternative stable states in a saline activated sludge microbial community over 9 years.</title>
        <authorList>
            <person name="Wang Y."/>
            <person name="Ye J."/>
            <person name="Ju F."/>
            <person name="Liu L."/>
            <person name="Boyd J.A."/>
            <person name="Deng Y."/>
            <person name="Parks D.H."/>
            <person name="Jiang X."/>
            <person name="Yin X."/>
            <person name="Woodcroft B.J."/>
            <person name="Tyson G.W."/>
            <person name="Hugenholtz P."/>
            <person name="Polz M.F."/>
            <person name="Zhang T."/>
        </authorList>
    </citation>
    <scope>NUCLEOTIDE SEQUENCE</scope>
    <source>
        <strain evidence="2">HKST-UBA13</strain>
    </source>
</reference>
<dbReference type="Proteomes" id="UP000775877">
    <property type="component" value="Unassembled WGS sequence"/>
</dbReference>
<dbReference type="EMBL" id="JAGQLJ010000128">
    <property type="protein sequence ID" value="MCA9381545.1"/>
    <property type="molecule type" value="Genomic_DNA"/>
</dbReference>
<proteinExistence type="predicted"/>
<name>A0A955L280_9BACT</name>
<evidence type="ECO:0000313" key="3">
    <source>
        <dbReference type="Proteomes" id="UP000775877"/>
    </source>
</evidence>
<accession>A0A955L280</accession>
<evidence type="ECO:0000313" key="2">
    <source>
        <dbReference type="EMBL" id="MCA9381545.1"/>
    </source>
</evidence>
<feature type="region of interest" description="Disordered" evidence="1">
    <location>
        <begin position="1"/>
        <end position="31"/>
    </location>
</feature>
<dbReference type="AlphaFoldDB" id="A0A955L280"/>